<dbReference type="EMBL" id="WUYX01000069">
    <property type="protein sequence ID" value="MXV64192.1"/>
    <property type="molecule type" value="Genomic_DNA"/>
</dbReference>
<feature type="transmembrane region" description="Helical" evidence="2">
    <location>
        <begin position="25"/>
        <end position="46"/>
    </location>
</feature>
<name>A0A6B0VTV7_9EURY</name>
<dbReference type="AlphaFoldDB" id="A0A6B0VTV7"/>
<dbReference type="Proteomes" id="UP000434101">
    <property type="component" value="Unassembled WGS sequence"/>
</dbReference>
<keyword evidence="2" id="KW-0812">Transmembrane</keyword>
<protein>
    <recommendedName>
        <fullName evidence="5">Membrane domain of glycerophosphoryl diester phosphodiesterase</fullName>
    </recommendedName>
</protein>
<feature type="compositionally biased region" description="Basic and acidic residues" evidence="1">
    <location>
        <begin position="327"/>
        <end position="376"/>
    </location>
</feature>
<dbReference type="RefSeq" id="WP_160067248.1">
    <property type="nucleotide sequence ID" value="NZ_WUYX01000069.1"/>
</dbReference>
<evidence type="ECO:0000313" key="4">
    <source>
        <dbReference type="Proteomes" id="UP000434101"/>
    </source>
</evidence>
<proteinExistence type="predicted"/>
<feature type="transmembrane region" description="Helical" evidence="2">
    <location>
        <begin position="273"/>
        <end position="295"/>
    </location>
</feature>
<dbReference type="Pfam" id="PF24400">
    <property type="entry name" value="DUF7544"/>
    <property type="match status" value="1"/>
</dbReference>
<feature type="region of interest" description="Disordered" evidence="1">
    <location>
        <begin position="327"/>
        <end position="405"/>
    </location>
</feature>
<comment type="caution">
    <text evidence="3">The sequence shown here is derived from an EMBL/GenBank/DDBJ whole genome shotgun (WGS) entry which is preliminary data.</text>
</comment>
<keyword evidence="2" id="KW-0472">Membrane</keyword>
<dbReference type="OrthoDB" id="137652at2157"/>
<feature type="transmembrane region" description="Helical" evidence="2">
    <location>
        <begin position="222"/>
        <end position="239"/>
    </location>
</feature>
<evidence type="ECO:0000313" key="3">
    <source>
        <dbReference type="EMBL" id="MXV64192.1"/>
    </source>
</evidence>
<evidence type="ECO:0008006" key="5">
    <source>
        <dbReference type="Google" id="ProtNLM"/>
    </source>
</evidence>
<keyword evidence="4" id="KW-1185">Reference proteome</keyword>
<reference evidence="3 4" key="1">
    <citation type="submission" date="2020-01" db="EMBL/GenBank/DDBJ databases">
        <title>Natronorubrum sp. JWXQ-INN 674 isolated from Inner Mongolia Autonomous Region of China.</title>
        <authorList>
            <person name="Xue Q."/>
        </authorList>
    </citation>
    <scope>NUCLEOTIDE SEQUENCE [LARGE SCALE GENOMIC DNA]</scope>
    <source>
        <strain evidence="3 4">JWXQ-INN-674</strain>
    </source>
</reference>
<keyword evidence="2" id="KW-1133">Transmembrane helix</keyword>
<evidence type="ECO:0000256" key="2">
    <source>
        <dbReference type="SAM" id="Phobius"/>
    </source>
</evidence>
<gene>
    <name evidence="3" type="ORF">GS429_19400</name>
</gene>
<feature type="transmembrane region" description="Helical" evidence="2">
    <location>
        <begin position="81"/>
        <end position="111"/>
    </location>
</feature>
<feature type="transmembrane region" description="Helical" evidence="2">
    <location>
        <begin position="132"/>
        <end position="159"/>
    </location>
</feature>
<organism evidence="3 4">
    <name type="scientific">Natronorubrum halalkaliphilum</name>
    <dbReference type="NCBI Taxonomy" id="2691917"/>
    <lineage>
        <taxon>Archaea</taxon>
        <taxon>Methanobacteriati</taxon>
        <taxon>Methanobacteriota</taxon>
        <taxon>Stenosarchaea group</taxon>
        <taxon>Halobacteria</taxon>
        <taxon>Halobacteriales</taxon>
        <taxon>Natrialbaceae</taxon>
        <taxon>Natronorubrum</taxon>
    </lineage>
</organism>
<accession>A0A6B0VTV7</accession>
<feature type="compositionally biased region" description="Low complexity" evidence="1">
    <location>
        <begin position="377"/>
        <end position="388"/>
    </location>
</feature>
<feature type="compositionally biased region" description="Acidic residues" evidence="1">
    <location>
        <begin position="389"/>
        <end position="405"/>
    </location>
</feature>
<sequence>MDAIDNLSDAIDTTRNFLTPIRLGMWLKLAIVVFFVSSLGFGGPTIPGGDFGTFADDPAFEDGQAEEFEDEFGEEFPLEELILGLLIIGGIILVFWLLYAIIAGIMEFVFLESLRESEVHVRRYFSGNLGNGVRLFGFRLGIMLVAGVLGTAPAAAIYLQGGLGDLSGGLIGLYALYGIGLYLVYSIVRRFTTDFVAPIMLLENRGVIGSWKRFWSTGTGNWAEYAVYLILVWILSLAISIAAVFVVMFGMLALAIPFGIVIFLLIMLGDIGVLLAVLVGVIAFVVMLLFVALVWTPITTYFRYYALLLLGDTNAEFDLIPDQRAAVRSDGGEPTDDGRWDRDGRDEYDDRQPSDSATDADRDDRRPDDRDSRDDTSSTWDDNSSAWDDLTEADDDDEDDENRGW</sequence>
<feature type="transmembrane region" description="Helical" evidence="2">
    <location>
        <begin position="245"/>
        <end position="266"/>
    </location>
</feature>
<dbReference type="InterPro" id="IPR055966">
    <property type="entry name" value="DUF7544"/>
</dbReference>
<evidence type="ECO:0000256" key="1">
    <source>
        <dbReference type="SAM" id="MobiDB-lite"/>
    </source>
</evidence>
<feature type="transmembrane region" description="Helical" evidence="2">
    <location>
        <begin position="171"/>
        <end position="188"/>
    </location>
</feature>